<protein>
    <recommendedName>
        <fullName evidence="7">Palmitoyltransferase</fullName>
        <ecNumber evidence="7">2.3.1.225</ecNumber>
    </recommendedName>
</protein>
<feature type="transmembrane region" description="Helical" evidence="7">
    <location>
        <begin position="219"/>
        <end position="245"/>
    </location>
</feature>
<keyword evidence="5 7" id="KW-0472">Membrane</keyword>
<evidence type="ECO:0000256" key="4">
    <source>
        <dbReference type="ARBA" id="ARBA00022989"/>
    </source>
</evidence>
<feature type="transmembrane region" description="Helical" evidence="7">
    <location>
        <begin position="55"/>
        <end position="73"/>
    </location>
</feature>
<feature type="domain" description="Palmitoyltransferase DHHC" evidence="8">
    <location>
        <begin position="128"/>
        <end position="254"/>
    </location>
</feature>
<reference evidence="9" key="2">
    <citation type="submission" date="2020-05" db="UniProtKB">
        <authorList>
            <consortium name="EnsemblMetazoa"/>
        </authorList>
    </citation>
    <scope>IDENTIFICATION</scope>
    <source>
        <strain evidence="9">IAEA</strain>
    </source>
</reference>
<comment type="subcellular location">
    <subcellularLocation>
        <location evidence="1">Membrane</location>
        <topology evidence="1">Multi-pass membrane protein</topology>
    </subcellularLocation>
</comment>
<dbReference type="EnsemblMetazoa" id="GBRI031047-RA">
    <property type="protein sequence ID" value="GBRI031047-PA"/>
    <property type="gene ID" value="GBRI031047"/>
</dbReference>
<dbReference type="Proteomes" id="UP000091820">
    <property type="component" value="Unassembled WGS sequence"/>
</dbReference>
<sequence length="493" mass="56539">MSNNYERKKKTTCSGCMRILKWIPVLFILSIIVWSYYAYVVELCILAIDNTAEKVIFLLFYHIINTLFLWSYWKTIFTPAATVPSTWRIPEVEIERLLRIENQEHQKRLLEYIAKDYPVSNRTLSGSIRFCDKCKIIKPDRSHHCSVCGTCILKMDHHCPWVNNCVNFTNYKFFVLFLGYALLYCLYVALTSLECFIRFWRSEFVEQGELGGTMGRFHILFLFFVAFMFAISLISLFGYHVYLLLVNRTTLEAFRAPIFRIGGQDKNGYNLGKLANFQEVFGDDWKLWFLPVFTSQGDGIRYAMKTQQAYQKPIYNSMGATETRLEVQATDKLIKNNQISTTISSSCNASSKLHKDDKQQLHLEPKISYLPTAAAVNAASGQFFIANAKAASCSSIIANANTNNGNVVIVTPDLEVANQLPDKEQLPEINSTDTSLQQNIIEIHEIAYFGDGFSYPMRHCEEDAESLLGHSDTRLEIEEDIFPETRFHDTIVP</sequence>
<dbReference type="EC" id="2.3.1.225" evidence="7"/>
<dbReference type="GO" id="GO:0019706">
    <property type="term" value="F:protein-cysteine S-palmitoyltransferase activity"/>
    <property type="evidence" value="ECO:0007669"/>
    <property type="project" value="UniProtKB-EC"/>
</dbReference>
<keyword evidence="2 7" id="KW-0808">Transferase</keyword>
<name>A0A1A9WT69_9MUSC</name>
<comment type="similarity">
    <text evidence="7">Belongs to the DHHC palmitoyltransferase family.</text>
</comment>
<feature type="transmembrane region" description="Helical" evidence="7">
    <location>
        <begin position="173"/>
        <end position="199"/>
    </location>
</feature>
<keyword evidence="6 7" id="KW-0012">Acyltransferase</keyword>
<keyword evidence="4 7" id="KW-1133">Transmembrane helix</keyword>
<dbReference type="PANTHER" id="PTHR12246">
    <property type="entry name" value="PALMITOYLTRANSFERASE ZDHHC16"/>
    <property type="match status" value="1"/>
</dbReference>
<reference evidence="10" key="1">
    <citation type="submission" date="2014-03" db="EMBL/GenBank/DDBJ databases">
        <authorList>
            <person name="Aksoy S."/>
            <person name="Warren W."/>
            <person name="Wilson R.K."/>
        </authorList>
    </citation>
    <scope>NUCLEOTIDE SEQUENCE [LARGE SCALE GENOMIC DNA]</scope>
    <source>
        <strain evidence="10">IAEA</strain>
    </source>
</reference>
<keyword evidence="10" id="KW-1185">Reference proteome</keyword>
<dbReference type="PROSITE" id="PS50216">
    <property type="entry name" value="DHHC"/>
    <property type="match status" value="1"/>
</dbReference>
<dbReference type="Pfam" id="PF01529">
    <property type="entry name" value="DHHC"/>
    <property type="match status" value="1"/>
</dbReference>
<evidence type="ECO:0000256" key="2">
    <source>
        <dbReference type="ARBA" id="ARBA00022679"/>
    </source>
</evidence>
<accession>A0A1A9WT69</accession>
<feature type="transmembrane region" description="Helical" evidence="7">
    <location>
        <begin position="20"/>
        <end position="39"/>
    </location>
</feature>
<dbReference type="STRING" id="37001.A0A1A9WT69"/>
<evidence type="ECO:0000256" key="5">
    <source>
        <dbReference type="ARBA" id="ARBA00023136"/>
    </source>
</evidence>
<comment type="domain">
    <text evidence="7">The DHHC domain is required for palmitoyltransferase activity.</text>
</comment>
<dbReference type="VEuPathDB" id="VectorBase:GBRI031047"/>
<evidence type="ECO:0000256" key="3">
    <source>
        <dbReference type="ARBA" id="ARBA00022692"/>
    </source>
</evidence>
<dbReference type="AlphaFoldDB" id="A0A1A9WT69"/>
<dbReference type="InterPro" id="IPR039859">
    <property type="entry name" value="PFA4/ZDH16/20/ERF2-like"/>
</dbReference>
<dbReference type="InterPro" id="IPR001594">
    <property type="entry name" value="Palmitoyltrfase_DHHC"/>
</dbReference>
<keyword evidence="3 7" id="KW-0812">Transmembrane</keyword>
<organism evidence="9 10">
    <name type="scientific">Glossina brevipalpis</name>
    <dbReference type="NCBI Taxonomy" id="37001"/>
    <lineage>
        <taxon>Eukaryota</taxon>
        <taxon>Metazoa</taxon>
        <taxon>Ecdysozoa</taxon>
        <taxon>Arthropoda</taxon>
        <taxon>Hexapoda</taxon>
        <taxon>Insecta</taxon>
        <taxon>Pterygota</taxon>
        <taxon>Neoptera</taxon>
        <taxon>Endopterygota</taxon>
        <taxon>Diptera</taxon>
        <taxon>Brachycera</taxon>
        <taxon>Muscomorpha</taxon>
        <taxon>Hippoboscoidea</taxon>
        <taxon>Glossinidae</taxon>
        <taxon>Glossina</taxon>
    </lineage>
</organism>
<evidence type="ECO:0000256" key="6">
    <source>
        <dbReference type="ARBA" id="ARBA00023315"/>
    </source>
</evidence>
<evidence type="ECO:0000313" key="9">
    <source>
        <dbReference type="EnsemblMetazoa" id="GBRI031047-PA"/>
    </source>
</evidence>
<evidence type="ECO:0000259" key="8">
    <source>
        <dbReference type="Pfam" id="PF01529"/>
    </source>
</evidence>
<evidence type="ECO:0000313" key="10">
    <source>
        <dbReference type="Proteomes" id="UP000091820"/>
    </source>
</evidence>
<comment type="catalytic activity">
    <reaction evidence="7">
        <text>L-cysteinyl-[protein] + hexadecanoyl-CoA = S-hexadecanoyl-L-cysteinyl-[protein] + CoA</text>
        <dbReference type="Rhea" id="RHEA:36683"/>
        <dbReference type="Rhea" id="RHEA-COMP:10131"/>
        <dbReference type="Rhea" id="RHEA-COMP:11032"/>
        <dbReference type="ChEBI" id="CHEBI:29950"/>
        <dbReference type="ChEBI" id="CHEBI:57287"/>
        <dbReference type="ChEBI" id="CHEBI:57379"/>
        <dbReference type="ChEBI" id="CHEBI:74151"/>
        <dbReference type="EC" id="2.3.1.225"/>
    </reaction>
</comment>
<dbReference type="GO" id="GO:0016020">
    <property type="term" value="C:membrane"/>
    <property type="evidence" value="ECO:0007669"/>
    <property type="project" value="UniProtKB-SubCell"/>
</dbReference>
<evidence type="ECO:0000256" key="1">
    <source>
        <dbReference type="ARBA" id="ARBA00004141"/>
    </source>
</evidence>
<proteinExistence type="inferred from homology"/>
<evidence type="ECO:0000256" key="7">
    <source>
        <dbReference type="RuleBase" id="RU079119"/>
    </source>
</evidence>